<dbReference type="NCBIfam" id="TIGR00756">
    <property type="entry name" value="PPR"/>
    <property type="match status" value="3"/>
</dbReference>
<name>A0AAV7EV22_ARIFI</name>
<feature type="repeat" description="PPR" evidence="3">
    <location>
        <begin position="141"/>
        <end position="175"/>
    </location>
</feature>
<organism evidence="4 5">
    <name type="scientific">Aristolochia fimbriata</name>
    <name type="common">White veined hardy Dutchman's pipe vine</name>
    <dbReference type="NCBI Taxonomy" id="158543"/>
    <lineage>
        <taxon>Eukaryota</taxon>
        <taxon>Viridiplantae</taxon>
        <taxon>Streptophyta</taxon>
        <taxon>Embryophyta</taxon>
        <taxon>Tracheophyta</taxon>
        <taxon>Spermatophyta</taxon>
        <taxon>Magnoliopsida</taxon>
        <taxon>Magnoliidae</taxon>
        <taxon>Piperales</taxon>
        <taxon>Aristolochiaceae</taxon>
        <taxon>Aristolochia</taxon>
    </lineage>
</organism>
<accession>A0AAV7EV22</accession>
<dbReference type="PANTHER" id="PTHR45717">
    <property type="entry name" value="OS12G0527900 PROTEIN"/>
    <property type="match status" value="1"/>
</dbReference>
<dbReference type="PANTHER" id="PTHR45717:SF45">
    <property type="entry name" value="OS12G0527900 PROTEIN"/>
    <property type="match status" value="1"/>
</dbReference>
<protein>
    <recommendedName>
        <fullName evidence="6">Pentatricopeptide repeat-containing protein</fullName>
    </recommendedName>
</protein>
<dbReference type="Gene3D" id="1.25.40.10">
    <property type="entry name" value="Tetratricopeptide repeat domain"/>
    <property type="match status" value="2"/>
</dbReference>
<comment type="similarity">
    <text evidence="1">Belongs to the PPR family. P subfamily.</text>
</comment>
<sequence>MLARVTRSVAAVGRRSYSAAAAAAGEAVRRAPRVGGERGRDTLGRRLLKLIFPKRSAIVTLNKWTEEGKTLQKYQLNRIVRELRTHKRYKHALEICEWMTTQPDMKLLPGDYAVHLDLVGKVRGLTSAEKFFEDLPAEMIDRTTCTSLLHCYVQHNLITKAESLMKKMSECGYLTHALPYNHMLTLYISNDQFEKVSPLVEQLKRNAFPDIVTYNILLSICANRDDKDGAEKIMHELKSKNVTGDWITYSTLTSIYTSAGDIDKAKEALKDVEIRVSRKQRVAYASLITLHANLNNKKGVLKTWDRMSSFFRKMNDAEYMSMISSLVKLGDIKEAGDIYSEWESVTGTKDPRLPNILLQAYTKEGSMDKAEKFHKETVEKGFVSTYVTWETLALGYLSKQRMDKALECLKKALSCLKQWNPNLQLVRDTFEGLEKIGDTKGAEEFLVMLRDAGHVTTEIYNSLLRVYKTAGKMPLIVAERMKKDRVEQDEETHELLKATSRLCVDDVPSALC</sequence>
<dbReference type="Proteomes" id="UP000825729">
    <property type="component" value="Unassembled WGS sequence"/>
</dbReference>
<evidence type="ECO:0000256" key="1">
    <source>
        <dbReference type="ARBA" id="ARBA00007626"/>
    </source>
</evidence>
<evidence type="ECO:0000313" key="5">
    <source>
        <dbReference type="Proteomes" id="UP000825729"/>
    </source>
</evidence>
<dbReference type="InterPro" id="IPR011990">
    <property type="entry name" value="TPR-like_helical_dom_sf"/>
</dbReference>
<dbReference type="InterPro" id="IPR002885">
    <property type="entry name" value="PPR_rpt"/>
</dbReference>
<dbReference type="GO" id="GO:0005739">
    <property type="term" value="C:mitochondrion"/>
    <property type="evidence" value="ECO:0007669"/>
    <property type="project" value="TreeGrafter"/>
</dbReference>
<gene>
    <name evidence="4" type="ORF">H6P81_005393</name>
</gene>
<feature type="repeat" description="PPR" evidence="3">
    <location>
        <begin position="350"/>
        <end position="384"/>
    </location>
</feature>
<reference evidence="4 5" key="1">
    <citation type="submission" date="2021-07" db="EMBL/GenBank/DDBJ databases">
        <title>The Aristolochia fimbriata genome: insights into angiosperm evolution, floral development and chemical biosynthesis.</title>
        <authorList>
            <person name="Jiao Y."/>
        </authorList>
    </citation>
    <scope>NUCLEOTIDE SEQUENCE [LARGE SCALE GENOMIC DNA]</scope>
    <source>
        <strain evidence="4">IBCAS-2021</strain>
        <tissue evidence="4">Leaf</tissue>
    </source>
</reference>
<dbReference type="EMBL" id="JAINDJ010000003">
    <property type="protein sequence ID" value="KAG9452489.1"/>
    <property type="molecule type" value="Genomic_DNA"/>
</dbReference>
<dbReference type="Pfam" id="PF13041">
    <property type="entry name" value="PPR_2"/>
    <property type="match status" value="1"/>
</dbReference>
<evidence type="ECO:0008006" key="6">
    <source>
        <dbReference type="Google" id="ProtNLM"/>
    </source>
</evidence>
<dbReference type="GO" id="GO:0003729">
    <property type="term" value="F:mRNA binding"/>
    <property type="evidence" value="ECO:0007669"/>
    <property type="project" value="UniProtKB-ARBA"/>
</dbReference>
<comment type="caution">
    <text evidence="4">The sequence shown here is derived from an EMBL/GenBank/DDBJ whole genome shotgun (WGS) entry which is preliminary data.</text>
</comment>
<dbReference type="Pfam" id="PF01535">
    <property type="entry name" value="PPR"/>
    <property type="match status" value="3"/>
</dbReference>
<keyword evidence="2" id="KW-0677">Repeat</keyword>
<evidence type="ECO:0000256" key="3">
    <source>
        <dbReference type="PROSITE-ProRule" id="PRU00708"/>
    </source>
</evidence>
<evidence type="ECO:0000256" key="2">
    <source>
        <dbReference type="ARBA" id="ARBA00022737"/>
    </source>
</evidence>
<feature type="repeat" description="PPR" evidence="3">
    <location>
        <begin position="210"/>
        <end position="244"/>
    </location>
</feature>
<proteinExistence type="inferred from homology"/>
<dbReference type="SUPFAM" id="SSF81901">
    <property type="entry name" value="HCP-like"/>
    <property type="match status" value="1"/>
</dbReference>
<keyword evidence="5" id="KW-1185">Reference proteome</keyword>
<dbReference type="FunFam" id="1.25.40.10:FF:000253">
    <property type="entry name" value="Pentatricopeptide repeat-containing protein"/>
    <property type="match status" value="1"/>
</dbReference>
<dbReference type="AlphaFoldDB" id="A0AAV7EV22"/>
<dbReference type="PROSITE" id="PS51375">
    <property type="entry name" value="PPR"/>
    <property type="match status" value="3"/>
</dbReference>
<evidence type="ECO:0000313" key="4">
    <source>
        <dbReference type="EMBL" id="KAG9452489.1"/>
    </source>
</evidence>